<evidence type="ECO:0008006" key="3">
    <source>
        <dbReference type="Google" id="ProtNLM"/>
    </source>
</evidence>
<sequence>MVNPSTGLKWTLGSQSNAKSVIAVDMDTKFQEVMGFGGAFTEAAALLMAAATWR</sequence>
<accession>A0ABD3FE23</accession>
<proteinExistence type="predicted"/>
<comment type="caution">
    <text evidence="1">The sequence shown here is derived from an EMBL/GenBank/DDBJ whole genome shotgun (WGS) entry which is preliminary data.</text>
</comment>
<dbReference type="Proteomes" id="UP001632037">
    <property type="component" value="Unassembled WGS sequence"/>
</dbReference>
<evidence type="ECO:0000313" key="1">
    <source>
        <dbReference type="EMBL" id="KAL3663745.1"/>
    </source>
</evidence>
<dbReference type="InterPro" id="IPR013780">
    <property type="entry name" value="Glyco_hydro_b"/>
</dbReference>
<name>A0ABD3FE23_9STRA</name>
<reference evidence="1 2" key="1">
    <citation type="submission" date="2024-09" db="EMBL/GenBank/DDBJ databases">
        <title>Genome sequencing and assembly of Phytophthora oleae, isolate VK10A, causative agent of rot of olive drupes.</title>
        <authorList>
            <person name="Conti Taguali S."/>
            <person name="Riolo M."/>
            <person name="La Spada F."/>
            <person name="Cacciola S.O."/>
            <person name="Dionisio G."/>
        </authorList>
    </citation>
    <scope>NUCLEOTIDE SEQUENCE [LARGE SCALE GENOMIC DNA]</scope>
    <source>
        <strain evidence="1 2">VK10A</strain>
    </source>
</reference>
<evidence type="ECO:0000313" key="2">
    <source>
        <dbReference type="Proteomes" id="UP001632037"/>
    </source>
</evidence>
<gene>
    <name evidence="1" type="ORF">V7S43_011161</name>
</gene>
<organism evidence="1 2">
    <name type="scientific">Phytophthora oleae</name>
    <dbReference type="NCBI Taxonomy" id="2107226"/>
    <lineage>
        <taxon>Eukaryota</taxon>
        <taxon>Sar</taxon>
        <taxon>Stramenopiles</taxon>
        <taxon>Oomycota</taxon>
        <taxon>Peronosporomycetes</taxon>
        <taxon>Peronosporales</taxon>
        <taxon>Peronosporaceae</taxon>
        <taxon>Phytophthora</taxon>
    </lineage>
</organism>
<protein>
    <recommendedName>
        <fullName evidence="3">Aldehyde oxidase/xanthine dehydrogenase second molybdopterin binding domain-containing protein</fullName>
    </recommendedName>
</protein>
<dbReference type="Gene3D" id="3.20.20.80">
    <property type="entry name" value="Glycosidases"/>
    <property type="match status" value="1"/>
</dbReference>
<keyword evidence="2" id="KW-1185">Reference proteome</keyword>
<dbReference type="EMBL" id="JBIMZQ010000026">
    <property type="protein sequence ID" value="KAL3663745.1"/>
    <property type="molecule type" value="Genomic_DNA"/>
</dbReference>
<dbReference type="Gene3D" id="2.60.40.1180">
    <property type="entry name" value="Golgi alpha-mannosidase II"/>
    <property type="match status" value="1"/>
</dbReference>
<dbReference type="AlphaFoldDB" id="A0ABD3FE23"/>